<dbReference type="Gene3D" id="3.30.420.10">
    <property type="entry name" value="Ribonuclease H-like superfamily/Ribonuclease H"/>
    <property type="match status" value="1"/>
</dbReference>
<sequence>MQWMMIAQLSFGTTDLGHMSEKGLMILAKKNLLFGMKKGSLKKCAYCLAGKADQSCIQNTPPYKEARQHGIQHKKTPPKTPQLNELVERMNRTLVEKDIEKTNAIEFQHSDNLIDLDPVPLTHLPTQVEDEANDDQPNIGEKWVDAMQDEMKLLHENHSVELVKLPKGKRALKNRWVYRVKQEEHTSQPCYKARLVVKGFNKKKCIDFDEIFSLIVKMSFIRVVLGLTASLDLEIK</sequence>
<dbReference type="GO" id="GO:0003676">
    <property type="term" value="F:nucleic acid binding"/>
    <property type="evidence" value="ECO:0007669"/>
    <property type="project" value="InterPro"/>
</dbReference>
<dbReference type="AlphaFoldDB" id="A0A438HH19"/>
<dbReference type="EMBL" id="QGNW01000224">
    <property type="protein sequence ID" value="RVW83744.1"/>
    <property type="molecule type" value="Genomic_DNA"/>
</dbReference>
<name>A0A438HH19_VITVI</name>
<proteinExistence type="predicted"/>
<evidence type="ECO:0000259" key="1">
    <source>
        <dbReference type="Pfam" id="PF07727"/>
    </source>
</evidence>
<dbReference type="InterPro" id="IPR013103">
    <property type="entry name" value="RVT_2"/>
</dbReference>
<dbReference type="Pfam" id="PF13976">
    <property type="entry name" value="gag_pre-integrs"/>
    <property type="match status" value="1"/>
</dbReference>
<gene>
    <name evidence="3" type="primary">POLX_1507</name>
    <name evidence="3" type="ORF">CK203_045981</name>
</gene>
<accession>A0A438HH19</accession>
<feature type="domain" description="GAG-pre-integrase" evidence="2">
    <location>
        <begin position="16"/>
        <end position="51"/>
    </location>
</feature>
<comment type="caution">
    <text evidence="3">The sequence shown here is derived from an EMBL/GenBank/DDBJ whole genome shotgun (WGS) entry which is preliminary data.</text>
</comment>
<evidence type="ECO:0000259" key="2">
    <source>
        <dbReference type="Pfam" id="PF13976"/>
    </source>
</evidence>
<reference evidence="3 4" key="1">
    <citation type="journal article" date="2018" name="PLoS Genet.">
        <title>Population sequencing reveals clonal diversity and ancestral inbreeding in the grapevine cultivar Chardonnay.</title>
        <authorList>
            <person name="Roach M.J."/>
            <person name="Johnson D.L."/>
            <person name="Bohlmann J."/>
            <person name="van Vuuren H.J."/>
            <person name="Jones S.J."/>
            <person name="Pretorius I.S."/>
            <person name="Schmidt S.A."/>
            <person name="Borneman A.R."/>
        </authorList>
    </citation>
    <scope>NUCLEOTIDE SEQUENCE [LARGE SCALE GENOMIC DNA]</scope>
    <source>
        <strain evidence="4">cv. Chardonnay</strain>
        <tissue evidence="3">Leaf</tissue>
    </source>
</reference>
<feature type="domain" description="Reverse transcriptase Ty1/copia-type" evidence="1">
    <location>
        <begin position="159"/>
        <end position="231"/>
    </location>
</feature>
<dbReference type="InterPro" id="IPR036397">
    <property type="entry name" value="RNaseH_sf"/>
</dbReference>
<protein>
    <submittedName>
        <fullName evidence="3">Retrovirus-related Pol polyprotein from transposon TNT 1-94</fullName>
    </submittedName>
</protein>
<dbReference type="InterPro" id="IPR025724">
    <property type="entry name" value="GAG-pre-integrase_dom"/>
</dbReference>
<dbReference type="Proteomes" id="UP000288805">
    <property type="component" value="Unassembled WGS sequence"/>
</dbReference>
<organism evidence="3 4">
    <name type="scientific">Vitis vinifera</name>
    <name type="common">Grape</name>
    <dbReference type="NCBI Taxonomy" id="29760"/>
    <lineage>
        <taxon>Eukaryota</taxon>
        <taxon>Viridiplantae</taxon>
        <taxon>Streptophyta</taxon>
        <taxon>Embryophyta</taxon>
        <taxon>Tracheophyta</taxon>
        <taxon>Spermatophyta</taxon>
        <taxon>Magnoliopsida</taxon>
        <taxon>eudicotyledons</taxon>
        <taxon>Gunneridae</taxon>
        <taxon>Pentapetalae</taxon>
        <taxon>rosids</taxon>
        <taxon>Vitales</taxon>
        <taxon>Vitaceae</taxon>
        <taxon>Viteae</taxon>
        <taxon>Vitis</taxon>
    </lineage>
</organism>
<evidence type="ECO:0000313" key="3">
    <source>
        <dbReference type="EMBL" id="RVW83744.1"/>
    </source>
</evidence>
<evidence type="ECO:0000313" key="4">
    <source>
        <dbReference type="Proteomes" id="UP000288805"/>
    </source>
</evidence>
<dbReference type="Pfam" id="PF07727">
    <property type="entry name" value="RVT_2"/>
    <property type="match status" value="1"/>
</dbReference>
<dbReference type="SUPFAM" id="SSF53098">
    <property type="entry name" value="Ribonuclease H-like"/>
    <property type="match status" value="1"/>
</dbReference>
<dbReference type="InterPro" id="IPR012337">
    <property type="entry name" value="RNaseH-like_sf"/>
</dbReference>